<reference evidence="1 2" key="1">
    <citation type="journal article" date="2018" name="Front. Plant Sci.">
        <title>Red Clover (Trifolium pratense) and Zigzag Clover (T. medium) - A Picture of Genomic Similarities and Differences.</title>
        <authorList>
            <person name="Dluhosova J."/>
            <person name="Istvanek J."/>
            <person name="Nedelnik J."/>
            <person name="Repkova J."/>
        </authorList>
    </citation>
    <scope>NUCLEOTIDE SEQUENCE [LARGE SCALE GENOMIC DNA]</scope>
    <source>
        <strain evidence="2">cv. 10/8</strain>
        <tissue evidence="1">Leaf</tissue>
    </source>
</reference>
<dbReference type="EMBL" id="LXQA010712159">
    <property type="protein sequence ID" value="MCI67232.1"/>
    <property type="molecule type" value="Genomic_DNA"/>
</dbReference>
<feature type="non-terminal residue" evidence="1">
    <location>
        <position position="54"/>
    </location>
</feature>
<dbReference type="AlphaFoldDB" id="A0A392U1E5"/>
<accession>A0A392U1E5</accession>
<organism evidence="1 2">
    <name type="scientific">Trifolium medium</name>
    <dbReference type="NCBI Taxonomy" id="97028"/>
    <lineage>
        <taxon>Eukaryota</taxon>
        <taxon>Viridiplantae</taxon>
        <taxon>Streptophyta</taxon>
        <taxon>Embryophyta</taxon>
        <taxon>Tracheophyta</taxon>
        <taxon>Spermatophyta</taxon>
        <taxon>Magnoliopsida</taxon>
        <taxon>eudicotyledons</taxon>
        <taxon>Gunneridae</taxon>
        <taxon>Pentapetalae</taxon>
        <taxon>rosids</taxon>
        <taxon>fabids</taxon>
        <taxon>Fabales</taxon>
        <taxon>Fabaceae</taxon>
        <taxon>Papilionoideae</taxon>
        <taxon>50 kb inversion clade</taxon>
        <taxon>NPAAA clade</taxon>
        <taxon>Hologalegina</taxon>
        <taxon>IRL clade</taxon>
        <taxon>Trifolieae</taxon>
        <taxon>Trifolium</taxon>
    </lineage>
</organism>
<proteinExistence type="predicted"/>
<protein>
    <submittedName>
        <fullName evidence="1">Uncharacterized protein</fullName>
    </submittedName>
</protein>
<sequence length="54" mass="5748">MTSLFLNPFVPTNVESNVDTSAKDANIPNVEASEKVAVETQTLESEKPKSAVLG</sequence>
<evidence type="ECO:0000313" key="2">
    <source>
        <dbReference type="Proteomes" id="UP000265520"/>
    </source>
</evidence>
<dbReference type="Proteomes" id="UP000265520">
    <property type="component" value="Unassembled WGS sequence"/>
</dbReference>
<name>A0A392U1E5_9FABA</name>
<comment type="caution">
    <text evidence="1">The sequence shown here is derived from an EMBL/GenBank/DDBJ whole genome shotgun (WGS) entry which is preliminary data.</text>
</comment>
<evidence type="ECO:0000313" key="1">
    <source>
        <dbReference type="EMBL" id="MCI67232.1"/>
    </source>
</evidence>
<keyword evidence="2" id="KW-1185">Reference proteome</keyword>